<dbReference type="InterPro" id="IPR011141">
    <property type="entry name" value="Polyketide_synthase_type-III"/>
</dbReference>
<sequence length="172" mass="18843">MYFFFLGQNVINCYIYLTEEILKENPNICAYIAPSLDASLDAKFIDFNRKKHPKSKSRYGITHLVFCTTSGEDMPGADFPKHIWVRLNPNPYNSVLSQTQANPAHSAHFATSTDNNKNAGVLVVQSEITTVTFCGPSDTHLDCLVAQALLGDGTGALITGADPVVGVDRPFF</sequence>
<dbReference type="EMBL" id="HG740371">
    <property type="protein sequence ID" value="CDP20498.1"/>
    <property type="molecule type" value="Genomic_DNA"/>
</dbReference>
<accession>A0A068VLE4</accession>
<dbReference type="SMR" id="A0A068VLE4"/>
<feature type="domain" description="Chalcone/stilbene synthase N-terminal" evidence="5">
    <location>
        <begin position="12"/>
        <end position="163"/>
    </location>
</feature>
<comment type="pathway">
    <text evidence="2">Secondary metabolite biosynthesis; flavonoid biosynthesis.</text>
</comment>
<keyword evidence="7" id="KW-1185">Reference proteome</keyword>
<organism evidence="6 7">
    <name type="scientific">Coffea canephora</name>
    <name type="common">Robusta coffee</name>
    <dbReference type="NCBI Taxonomy" id="49390"/>
    <lineage>
        <taxon>Eukaryota</taxon>
        <taxon>Viridiplantae</taxon>
        <taxon>Streptophyta</taxon>
        <taxon>Embryophyta</taxon>
        <taxon>Tracheophyta</taxon>
        <taxon>Spermatophyta</taxon>
        <taxon>Magnoliopsida</taxon>
        <taxon>eudicotyledons</taxon>
        <taxon>Gunneridae</taxon>
        <taxon>Pentapetalae</taxon>
        <taxon>asterids</taxon>
        <taxon>lamiids</taxon>
        <taxon>Gentianales</taxon>
        <taxon>Rubiaceae</taxon>
        <taxon>Ixoroideae</taxon>
        <taxon>Gardenieae complex</taxon>
        <taxon>Bertiereae - Coffeeae clade</taxon>
        <taxon>Coffeeae</taxon>
        <taxon>Coffea</taxon>
    </lineage>
</organism>
<dbReference type="InterPro" id="IPR001099">
    <property type="entry name" value="Chalcone/stilbene_synt_N"/>
</dbReference>
<dbReference type="GO" id="GO:0009813">
    <property type="term" value="P:flavonoid biosynthetic process"/>
    <property type="evidence" value="ECO:0007669"/>
    <property type="project" value="UniProtKB-UniPathway"/>
</dbReference>
<dbReference type="GO" id="GO:0030639">
    <property type="term" value="P:polyketide biosynthetic process"/>
    <property type="evidence" value="ECO:0007669"/>
    <property type="project" value="TreeGrafter"/>
</dbReference>
<dbReference type="AlphaFoldDB" id="A0A068VLE4"/>
<dbReference type="GO" id="GO:0016210">
    <property type="term" value="F:naringenin-chalcone synthase activity"/>
    <property type="evidence" value="ECO:0007669"/>
    <property type="project" value="UniProtKB-EC"/>
</dbReference>
<dbReference type="Gene3D" id="3.40.47.10">
    <property type="match status" value="1"/>
</dbReference>
<dbReference type="UniPathway" id="UPA00154"/>
<dbReference type="SUPFAM" id="SSF53901">
    <property type="entry name" value="Thiolase-like"/>
    <property type="match status" value="1"/>
</dbReference>
<evidence type="ECO:0000313" key="6">
    <source>
        <dbReference type="EMBL" id="CDP20498.1"/>
    </source>
</evidence>
<dbReference type="PhylomeDB" id="A0A068VLE4"/>
<keyword evidence="4" id="KW-0284">Flavonoid biosynthesis</keyword>
<evidence type="ECO:0000256" key="2">
    <source>
        <dbReference type="ARBA" id="ARBA00004966"/>
    </source>
</evidence>
<dbReference type="PANTHER" id="PTHR11877">
    <property type="entry name" value="HYDROXYMETHYLGLUTARYL-COA SYNTHASE"/>
    <property type="match status" value="1"/>
</dbReference>
<evidence type="ECO:0000313" key="7">
    <source>
        <dbReference type="Proteomes" id="UP000295252"/>
    </source>
</evidence>
<name>A0A068VLE4_COFCA</name>
<dbReference type="Proteomes" id="UP000295252">
    <property type="component" value="Unassembled WGS sequence"/>
</dbReference>
<dbReference type="InParanoid" id="A0A068VLE4"/>
<dbReference type="OMA" id="PNICAYI"/>
<reference evidence="7" key="1">
    <citation type="journal article" date="2014" name="Science">
        <title>The coffee genome provides insight into the convergent evolution of caffeine biosynthesis.</title>
        <authorList>
            <person name="Denoeud F."/>
            <person name="Carretero-Paulet L."/>
            <person name="Dereeper A."/>
            <person name="Droc G."/>
            <person name="Guyot R."/>
            <person name="Pietrella M."/>
            <person name="Zheng C."/>
            <person name="Alberti A."/>
            <person name="Anthony F."/>
            <person name="Aprea G."/>
            <person name="Aury J.M."/>
            <person name="Bento P."/>
            <person name="Bernard M."/>
            <person name="Bocs S."/>
            <person name="Campa C."/>
            <person name="Cenci A."/>
            <person name="Combes M.C."/>
            <person name="Crouzillat D."/>
            <person name="Da Silva C."/>
            <person name="Daddiego L."/>
            <person name="De Bellis F."/>
            <person name="Dussert S."/>
            <person name="Garsmeur O."/>
            <person name="Gayraud T."/>
            <person name="Guignon V."/>
            <person name="Jahn K."/>
            <person name="Jamilloux V."/>
            <person name="Joet T."/>
            <person name="Labadie K."/>
            <person name="Lan T."/>
            <person name="Leclercq J."/>
            <person name="Lepelley M."/>
            <person name="Leroy T."/>
            <person name="Li L.T."/>
            <person name="Librado P."/>
            <person name="Lopez L."/>
            <person name="Munoz A."/>
            <person name="Noel B."/>
            <person name="Pallavicini A."/>
            <person name="Perrotta G."/>
            <person name="Poncet V."/>
            <person name="Pot D."/>
            <person name="Priyono X."/>
            <person name="Rigoreau M."/>
            <person name="Rouard M."/>
            <person name="Rozas J."/>
            <person name="Tranchant-Dubreuil C."/>
            <person name="VanBuren R."/>
            <person name="Zhang Q."/>
            <person name="Andrade A.C."/>
            <person name="Argout X."/>
            <person name="Bertrand B."/>
            <person name="de Kochko A."/>
            <person name="Graziosi G."/>
            <person name="Henry R.J."/>
            <person name="Jayarama X."/>
            <person name="Ming R."/>
            <person name="Nagai C."/>
            <person name="Rounsley S."/>
            <person name="Sankoff D."/>
            <person name="Giuliano G."/>
            <person name="Albert V.A."/>
            <person name="Wincker P."/>
            <person name="Lashermes P."/>
        </authorList>
    </citation>
    <scope>NUCLEOTIDE SEQUENCE [LARGE SCALE GENOMIC DNA]</scope>
    <source>
        <strain evidence="7">cv. DH200-94</strain>
    </source>
</reference>
<dbReference type="EC" id="2.3.1.74" evidence="3"/>
<dbReference type="Gramene" id="CDP20498">
    <property type="protein sequence ID" value="CDP20498"/>
    <property type="gene ID" value="GSCOC_T00001294001"/>
</dbReference>
<dbReference type="STRING" id="49390.A0A068VLE4"/>
<protein>
    <recommendedName>
        <fullName evidence="3">chalcone synthase</fullName>
        <ecNumber evidence="3">2.3.1.74</ecNumber>
    </recommendedName>
</protein>
<comment type="function">
    <text evidence="1">The primary product of this enzyme is 4,2',4',6'-tetrahydroxychalcone (also termed naringenin-chalcone or chalcone) which can under specific conditions spontaneously isomerize into naringenin.</text>
</comment>
<dbReference type="PANTHER" id="PTHR11877:SF80">
    <property type="entry name" value="CHALCONE SYNTHASE 1"/>
    <property type="match status" value="1"/>
</dbReference>
<dbReference type="Pfam" id="PF00195">
    <property type="entry name" value="Chal_sti_synt_N"/>
    <property type="match status" value="1"/>
</dbReference>
<evidence type="ECO:0000256" key="1">
    <source>
        <dbReference type="ARBA" id="ARBA00002969"/>
    </source>
</evidence>
<evidence type="ECO:0000256" key="3">
    <source>
        <dbReference type="ARBA" id="ARBA00012975"/>
    </source>
</evidence>
<dbReference type="InterPro" id="IPR016039">
    <property type="entry name" value="Thiolase-like"/>
</dbReference>
<proteinExistence type="predicted"/>
<evidence type="ECO:0000259" key="5">
    <source>
        <dbReference type="Pfam" id="PF00195"/>
    </source>
</evidence>
<gene>
    <name evidence="6" type="ORF">GSCOC_T00001294001</name>
</gene>
<evidence type="ECO:0000256" key="4">
    <source>
        <dbReference type="ARBA" id="ARBA00023241"/>
    </source>
</evidence>